<dbReference type="Pfam" id="PF03469">
    <property type="entry name" value="XH"/>
    <property type="match status" value="2"/>
</dbReference>
<dbReference type="InterPro" id="IPR005381">
    <property type="entry name" value="Znf-XS_domain"/>
</dbReference>
<dbReference type="InterPro" id="IPR005380">
    <property type="entry name" value="XS_domain"/>
</dbReference>
<dbReference type="Pfam" id="PF03468">
    <property type="entry name" value="XS"/>
    <property type="match status" value="1"/>
</dbReference>
<dbReference type="InterPro" id="IPR045177">
    <property type="entry name" value="FDM1-5/IDN2"/>
</dbReference>
<dbReference type="Gene3D" id="3.30.70.2890">
    <property type="entry name" value="XS domain"/>
    <property type="match status" value="1"/>
</dbReference>
<organism evidence="7 8">
    <name type="scientific">Buddleja alternifolia</name>
    <dbReference type="NCBI Taxonomy" id="168488"/>
    <lineage>
        <taxon>Eukaryota</taxon>
        <taxon>Viridiplantae</taxon>
        <taxon>Streptophyta</taxon>
        <taxon>Embryophyta</taxon>
        <taxon>Tracheophyta</taxon>
        <taxon>Spermatophyta</taxon>
        <taxon>Magnoliopsida</taxon>
        <taxon>eudicotyledons</taxon>
        <taxon>Gunneridae</taxon>
        <taxon>Pentapetalae</taxon>
        <taxon>asterids</taxon>
        <taxon>lamiids</taxon>
        <taxon>Lamiales</taxon>
        <taxon>Scrophulariaceae</taxon>
        <taxon>Buddlejeae</taxon>
        <taxon>Buddleja</taxon>
    </lineage>
</organism>
<evidence type="ECO:0000259" key="5">
    <source>
        <dbReference type="Pfam" id="PF03469"/>
    </source>
</evidence>
<keyword evidence="2" id="KW-0943">RNA-mediated gene silencing</keyword>
<dbReference type="Pfam" id="PF03470">
    <property type="entry name" value="zf-XS"/>
    <property type="match status" value="1"/>
</dbReference>
<evidence type="ECO:0000259" key="6">
    <source>
        <dbReference type="Pfam" id="PF03470"/>
    </source>
</evidence>
<dbReference type="EMBL" id="WHWC01000015">
    <property type="protein sequence ID" value="KAG8368247.1"/>
    <property type="molecule type" value="Genomic_DNA"/>
</dbReference>
<dbReference type="InterPro" id="IPR005379">
    <property type="entry name" value="FDM1-5/IDN2_XH"/>
</dbReference>
<feature type="coiled-coil region" evidence="3">
    <location>
        <begin position="513"/>
        <end position="540"/>
    </location>
</feature>
<feature type="domain" description="Zinc finger-XS" evidence="6">
    <location>
        <begin position="176"/>
        <end position="217"/>
    </location>
</feature>
<dbReference type="GO" id="GO:0080188">
    <property type="term" value="P:gene silencing by siRNA-directed DNA methylation"/>
    <property type="evidence" value="ECO:0007669"/>
    <property type="project" value="InterPro"/>
</dbReference>
<keyword evidence="1 3" id="KW-0175">Coiled coil</keyword>
<evidence type="ECO:0000259" key="4">
    <source>
        <dbReference type="Pfam" id="PF03468"/>
    </source>
</evidence>
<keyword evidence="8" id="KW-1185">Reference proteome</keyword>
<evidence type="ECO:0000313" key="7">
    <source>
        <dbReference type="EMBL" id="KAG8368247.1"/>
    </source>
</evidence>
<feature type="domain" description="Factor of DNA methylation 1-5/IDN2" evidence="5">
    <location>
        <begin position="628"/>
        <end position="756"/>
    </location>
</feature>
<dbReference type="Proteomes" id="UP000826271">
    <property type="component" value="Unassembled WGS sequence"/>
</dbReference>
<dbReference type="PANTHER" id="PTHR21596">
    <property type="entry name" value="RIBONUCLEASE P SUBUNIT P38"/>
    <property type="match status" value="1"/>
</dbReference>
<reference evidence="7" key="1">
    <citation type="submission" date="2019-10" db="EMBL/GenBank/DDBJ databases">
        <authorList>
            <person name="Zhang R."/>
            <person name="Pan Y."/>
            <person name="Wang J."/>
            <person name="Ma R."/>
            <person name="Yu S."/>
        </authorList>
    </citation>
    <scope>NUCLEOTIDE SEQUENCE</scope>
    <source>
        <strain evidence="7">LA-IB0</strain>
        <tissue evidence="7">Leaf</tissue>
    </source>
</reference>
<name>A0AAV6WIK6_9LAMI</name>
<feature type="domain" description="Factor of DNA methylation 1-5/IDN2" evidence="5">
    <location>
        <begin position="993"/>
        <end position="1124"/>
    </location>
</feature>
<protein>
    <submittedName>
        <fullName evidence="7">Uncharacterized protein</fullName>
    </submittedName>
</protein>
<proteinExistence type="predicted"/>
<evidence type="ECO:0000256" key="1">
    <source>
        <dbReference type="ARBA" id="ARBA00023054"/>
    </source>
</evidence>
<evidence type="ECO:0000256" key="3">
    <source>
        <dbReference type="SAM" id="Coils"/>
    </source>
</evidence>
<accession>A0AAV6WIK6</accession>
<dbReference type="PANTHER" id="PTHR21596:SF23">
    <property type="entry name" value="FACTOR OF DNA METHYLATION 4"/>
    <property type="match status" value="1"/>
</dbReference>
<comment type="caution">
    <text evidence="7">The sequence shown here is derived from an EMBL/GenBank/DDBJ whole genome shotgun (WGS) entry which is preliminary data.</text>
</comment>
<feature type="coiled-coil region" evidence="3">
    <location>
        <begin position="841"/>
        <end position="962"/>
    </location>
</feature>
<dbReference type="AlphaFoldDB" id="A0AAV6WIK6"/>
<gene>
    <name evidence="7" type="ORF">BUALT_Bualt15G0025500</name>
</gene>
<evidence type="ECO:0000256" key="2">
    <source>
        <dbReference type="ARBA" id="ARBA00023158"/>
    </source>
</evidence>
<evidence type="ECO:0000313" key="8">
    <source>
        <dbReference type="Proteomes" id="UP000826271"/>
    </source>
</evidence>
<feature type="coiled-coil region" evidence="3">
    <location>
        <begin position="389"/>
        <end position="485"/>
    </location>
</feature>
<feature type="domain" description="XS" evidence="4">
    <location>
        <begin position="247"/>
        <end position="356"/>
    </location>
</feature>
<sequence>MVKLNVDAAVTRDIRSDCMVTSIGGLLRDDQGLWLYGLCGRIQAENILHADEIDDSLLYLVVYMVYCHGAIAAVAAASERERPSPFQANAGIVVGRMGSGDIAAGSVISWPSRRYLGRCGWNGSCIKLQVFSKMSDFIEEDTDISESELEEYADSCLEKLKQGDETVKISEDDYKCPYCPGKKKQIFGFKDLLQHASGASQGSSKRIMKDRGRHLGLVKYMQNELNGDNFSESIDTNELDENCDTNELYVWPWVGVVANIPVQLNGGRYVGESGRKLRDELTKRGFNPVRVHPLWNYKGHTGYAIVEFRNEWLGFSDAVRFEKAYDANRQGKWDYFGVKNKGDKIYCWVARDGDYHAKNAIGDYLRKNGDLKTISQYQEEEKNKNSKLVSNLTSTIEDRDNRIKEIETQYKETSMSLSNLISQKDDMLRAFNEEREKMQQNAHGQLERISQEHERVTLELEKQRNELMQREKELEKREAHNEQETSKLHYEKKQNERAILEQQKADAKMFRLAEDHKREKEKLQRRAIDLEKKLDAEQALVLEIQRLKGNLQVVKHMGGDDADEEVKKKLCSIRGELEEKEEELEGLLALNQALVVKERRSNDELQDARKELIDGLREQSSRAFIGVKRMGDLDSKAFVTAAKRKYPEEEADVKAVELCTWWDNHIRDPSWHPFKIVPIEDGKRHKTIINEEDEKVKKLRNELGVEAFKAVTTALMEINEYNPSGRYVIPELWNHKDERRATLKEGISHLMKQWSILQVLWEMSDLIEENTDMRLRGMETINKEISISLSSLIRQRNHMLLAFDEERQKVQHEIHGQVERIFQEHERITMGLEVQWNELTQREKDLEKREANNELENLKLHYEKKQNAIAVLEQKKANELALRLAEDHKREKEILQMKMIDLEKKLDGKQAQALELEIRRLKGKLQVEEEVTKKLCSIKQELEEKEEEFEDLEALNQALIVKESRKNDELHKARKELVNCLKEQSSRVFIGVKRMCELDSKPFVAAAKRKYPEDDVDVKAVELCTRWDSHIRDPSWYPFKIVFIEVVKRHKVILDEEDEKLKILRNELGEEAYEAVTTALAEINKYNPSGRGVPELWNYKDKRRATLSEGISHLMNQWSLLKRKRR</sequence>
<dbReference type="InterPro" id="IPR038588">
    <property type="entry name" value="XS_domain_sf"/>
</dbReference>